<comment type="caution">
    <text evidence="1">The sequence shown here is derived from an EMBL/GenBank/DDBJ whole genome shotgun (WGS) entry which is preliminary data.</text>
</comment>
<accession>A0AC61DEX8</accession>
<keyword evidence="1" id="KW-0547">Nucleotide-binding</keyword>
<dbReference type="Proteomes" id="UP000224460">
    <property type="component" value="Unassembled WGS sequence"/>
</dbReference>
<proteinExistence type="predicted"/>
<dbReference type="EMBL" id="PEDL01000003">
    <property type="protein sequence ID" value="PHV71472.1"/>
    <property type="molecule type" value="Genomic_DNA"/>
</dbReference>
<sequence>MRELALHLLDIMQNSIKAGATHIHLEVSEQVLQNKLILKVEDNGKGMSKEMCNQVIHPYVTTRTLRKVGLGIPLLYQLCKECEGELKIESELGRGTKLEATLVYNHIDRLPLGNIASTLGTVIMAKPEITYTYRHFYNEKCFELSTEQIKEVLEGVPIENLEIIAWLENYIEINITALYQMEASK</sequence>
<gene>
    <name evidence="1" type="ORF">CS063_05335</name>
</gene>
<evidence type="ECO:0000313" key="1">
    <source>
        <dbReference type="EMBL" id="PHV71472.1"/>
    </source>
</evidence>
<organism evidence="1 2">
    <name type="scientific">Sporanaerobium hydrogeniformans</name>
    <dbReference type="NCBI Taxonomy" id="3072179"/>
    <lineage>
        <taxon>Bacteria</taxon>
        <taxon>Bacillati</taxon>
        <taxon>Bacillota</taxon>
        <taxon>Clostridia</taxon>
        <taxon>Lachnospirales</taxon>
        <taxon>Lachnospiraceae</taxon>
        <taxon>Sporanaerobium</taxon>
    </lineage>
</organism>
<keyword evidence="1" id="KW-0067">ATP-binding</keyword>
<evidence type="ECO:0000313" key="2">
    <source>
        <dbReference type="Proteomes" id="UP000224460"/>
    </source>
</evidence>
<name>A0AC61DEX8_9FIRM</name>
<reference evidence="1" key="1">
    <citation type="submission" date="2017-10" db="EMBL/GenBank/DDBJ databases">
        <title>Genome sequence of cellulolytic Lachnospiraceae bacterium XHS1971 isolated from hotspring sediment.</title>
        <authorList>
            <person name="Vasudevan G."/>
            <person name="Joshi A.J."/>
            <person name="Hivarkar S."/>
            <person name="Lanjekar V.B."/>
            <person name="Dhakephalkar P.K."/>
            <person name="Dagar S."/>
        </authorList>
    </citation>
    <scope>NUCLEOTIDE SEQUENCE</scope>
    <source>
        <strain evidence="1">XHS1971</strain>
    </source>
</reference>
<keyword evidence="2" id="KW-1185">Reference proteome</keyword>
<protein>
    <submittedName>
        <fullName evidence="1">ATP-binding protein</fullName>
    </submittedName>
</protein>